<name>A0A0A9BC10_ARUDO</name>
<proteinExistence type="predicted"/>
<accession>A0A0A9BC10</accession>
<organism evidence="1">
    <name type="scientific">Arundo donax</name>
    <name type="common">Giant reed</name>
    <name type="synonym">Donax arundinaceus</name>
    <dbReference type="NCBI Taxonomy" id="35708"/>
    <lineage>
        <taxon>Eukaryota</taxon>
        <taxon>Viridiplantae</taxon>
        <taxon>Streptophyta</taxon>
        <taxon>Embryophyta</taxon>
        <taxon>Tracheophyta</taxon>
        <taxon>Spermatophyta</taxon>
        <taxon>Magnoliopsida</taxon>
        <taxon>Liliopsida</taxon>
        <taxon>Poales</taxon>
        <taxon>Poaceae</taxon>
        <taxon>PACMAD clade</taxon>
        <taxon>Arundinoideae</taxon>
        <taxon>Arundineae</taxon>
        <taxon>Arundo</taxon>
    </lineage>
</organism>
<dbReference type="EMBL" id="GBRH01239135">
    <property type="protein sequence ID" value="JAD58760.1"/>
    <property type="molecule type" value="Transcribed_RNA"/>
</dbReference>
<dbReference type="AlphaFoldDB" id="A0A0A9BC10"/>
<sequence length="55" mass="6452">MRWKGAPHEYSYIHTFASWRLSCSCIEKKGVSWNMEDKANVSNPSTSSVYKYKDF</sequence>
<reference evidence="1" key="1">
    <citation type="submission" date="2014-09" db="EMBL/GenBank/DDBJ databases">
        <authorList>
            <person name="Magalhaes I.L.F."/>
            <person name="Oliveira U."/>
            <person name="Santos F.R."/>
            <person name="Vidigal T.H.D.A."/>
            <person name="Brescovit A.D."/>
            <person name="Santos A.J."/>
        </authorList>
    </citation>
    <scope>NUCLEOTIDE SEQUENCE</scope>
    <source>
        <tissue evidence="1">Shoot tissue taken approximately 20 cm above the soil surface</tissue>
    </source>
</reference>
<evidence type="ECO:0000313" key="1">
    <source>
        <dbReference type="EMBL" id="JAD58760.1"/>
    </source>
</evidence>
<reference evidence="1" key="2">
    <citation type="journal article" date="2015" name="Data Brief">
        <title>Shoot transcriptome of the giant reed, Arundo donax.</title>
        <authorList>
            <person name="Barrero R.A."/>
            <person name="Guerrero F.D."/>
            <person name="Moolhuijzen P."/>
            <person name="Goolsby J.A."/>
            <person name="Tidwell J."/>
            <person name="Bellgard S.E."/>
            <person name="Bellgard M.I."/>
        </authorList>
    </citation>
    <scope>NUCLEOTIDE SEQUENCE</scope>
    <source>
        <tissue evidence="1">Shoot tissue taken approximately 20 cm above the soil surface</tissue>
    </source>
</reference>
<protein>
    <submittedName>
        <fullName evidence="1">Uncharacterized protein</fullName>
    </submittedName>
</protein>